<organism evidence="2 3">
    <name type="scientific">Arachis hypogaea</name>
    <name type="common">Peanut</name>
    <dbReference type="NCBI Taxonomy" id="3818"/>
    <lineage>
        <taxon>Eukaryota</taxon>
        <taxon>Viridiplantae</taxon>
        <taxon>Streptophyta</taxon>
        <taxon>Embryophyta</taxon>
        <taxon>Tracheophyta</taxon>
        <taxon>Spermatophyta</taxon>
        <taxon>Magnoliopsida</taxon>
        <taxon>eudicotyledons</taxon>
        <taxon>Gunneridae</taxon>
        <taxon>Pentapetalae</taxon>
        <taxon>rosids</taxon>
        <taxon>fabids</taxon>
        <taxon>Fabales</taxon>
        <taxon>Fabaceae</taxon>
        <taxon>Papilionoideae</taxon>
        <taxon>50 kb inversion clade</taxon>
        <taxon>dalbergioids sensu lato</taxon>
        <taxon>Dalbergieae</taxon>
        <taxon>Pterocarpus clade</taxon>
        <taxon>Arachis</taxon>
    </lineage>
</organism>
<evidence type="ECO:0000256" key="1">
    <source>
        <dbReference type="SAM" id="MobiDB-lite"/>
    </source>
</evidence>
<comment type="caution">
    <text evidence="2">The sequence shown here is derived from an EMBL/GenBank/DDBJ whole genome shotgun (WGS) entry which is preliminary data.</text>
</comment>
<evidence type="ECO:0000313" key="2">
    <source>
        <dbReference type="EMBL" id="RYR55407.1"/>
    </source>
</evidence>
<accession>A0A445CWU9</accession>
<feature type="region of interest" description="Disordered" evidence="1">
    <location>
        <begin position="81"/>
        <end position="107"/>
    </location>
</feature>
<keyword evidence="3" id="KW-1185">Reference proteome</keyword>
<dbReference type="EMBL" id="SDMP01000006">
    <property type="protein sequence ID" value="RYR55407.1"/>
    <property type="molecule type" value="Genomic_DNA"/>
</dbReference>
<feature type="compositionally biased region" description="Low complexity" evidence="1">
    <location>
        <begin position="85"/>
        <end position="94"/>
    </location>
</feature>
<name>A0A445CWU9_ARAHY</name>
<dbReference type="OrthoDB" id="692030at2759"/>
<dbReference type="SMR" id="A0A445CWU9"/>
<dbReference type="Proteomes" id="UP000289738">
    <property type="component" value="Chromosome A06"/>
</dbReference>
<dbReference type="AlphaFoldDB" id="A0A445CWU9"/>
<dbReference type="PANTHER" id="PTHR37256">
    <property type="entry name" value="E1A-BINDING PROTEIN P400-LIKE"/>
    <property type="match status" value="1"/>
</dbReference>
<evidence type="ECO:0000313" key="3">
    <source>
        <dbReference type="Proteomes" id="UP000289738"/>
    </source>
</evidence>
<protein>
    <submittedName>
        <fullName evidence="2">Uncharacterized protein</fullName>
    </submittedName>
</protein>
<gene>
    <name evidence="2" type="ORF">Ahy_A06g030631</name>
</gene>
<sequence>MMNNNNFVFNEMNTVFTSSYIMRNNNHDRGLAGQQHYIKPLRRRRRRLPTTKPYQEKFLNLAQARKEIAIALKLHKATTKEVSKQQKQQQQQQQRSESKSFNKTGYDEQQEEFKQMILNSSTLLSHVNLFHSTISPPPPHLLPLVPNSCTFPFYSSISSSPPLLPLVPNSCTVPLHSPISPPLSHSHSPPALPSMVENFSYAIPDHTLGLNQNFHDFNYSDDILFLDNNISVNSPLFNYSSSSSSSSMPLSAMVDQDVPLVVKEDYDVFSNSMVVEPMTKFEVGGRFSSNSMAAGVGATAKTQVGGGALHTAMDDEAMEEIRLIGEQYQKEWDDAVDLITSISWLEFLMNMENNGAWEEQNP</sequence>
<reference evidence="2 3" key="1">
    <citation type="submission" date="2019-01" db="EMBL/GenBank/DDBJ databases">
        <title>Sequencing of cultivated peanut Arachis hypogaea provides insights into genome evolution and oil improvement.</title>
        <authorList>
            <person name="Chen X."/>
        </authorList>
    </citation>
    <scope>NUCLEOTIDE SEQUENCE [LARGE SCALE GENOMIC DNA]</scope>
    <source>
        <strain evidence="3">cv. Fuhuasheng</strain>
        <tissue evidence="2">Leaves</tissue>
    </source>
</reference>
<dbReference type="PANTHER" id="PTHR37256:SF1">
    <property type="entry name" value="MYB-LIKE PROTEIN A"/>
    <property type="match status" value="1"/>
</dbReference>
<proteinExistence type="predicted"/>
<dbReference type="Gramene" id="arahy.Tifrunner.gnm2.ann2.Ah06g411800.1">
    <property type="protein sequence ID" value="arahy.Tifrunner.gnm2.ann2.Ah06g411800.1-CDS-1"/>
    <property type="gene ID" value="arahy.Tifrunner.gnm2.ann2.Ah06g411800"/>
</dbReference>